<evidence type="ECO:0000259" key="1">
    <source>
        <dbReference type="Pfam" id="PF14237"/>
    </source>
</evidence>
<dbReference type="OrthoDB" id="523541at2759"/>
<gene>
    <name evidence="2" type="ORF">MICPUN_59912</name>
</gene>
<dbReference type="eggNOG" id="ENOG502QR08">
    <property type="taxonomic scope" value="Eukaryota"/>
</dbReference>
<dbReference type="GO" id="GO:0045037">
    <property type="term" value="P:protein import into chloroplast stroma"/>
    <property type="evidence" value="ECO:0007669"/>
    <property type="project" value="TreeGrafter"/>
</dbReference>
<dbReference type="InParanoid" id="C1EA14"/>
<proteinExistence type="predicted"/>
<dbReference type="InterPro" id="IPR025640">
    <property type="entry name" value="GYF_2"/>
</dbReference>
<dbReference type="Proteomes" id="UP000002009">
    <property type="component" value="Chromosome 7"/>
</dbReference>
<dbReference type="PANTHER" id="PTHR37755:SF1">
    <property type="entry name" value="PROTEIN TIC 56, CHLOROPLASTIC"/>
    <property type="match status" value="1"/>
</dbReference>
<dbReference type="GeneID" id="8245161"/>
<dbReference type="STRING" id="296587.C1EA14"/>
<protein>
    <recommendedName>
        <fullName evidence="1">GYF domain-containing protein</fullName>
    </recommendedName>
</protein>
<sequence>MAQPGDEDYIPRRKADLQEPRAITYPTWEYEGMNELKSEIMRCRADSAHPGSDADPSSRPFARAVVRRNIWYYRDRTGLPRGPMDINVLRKAYIGGIIDGNTLMWGNGLGHWVPLRNIRGMDGNLTNPKVLFLKWIHDTFIITKAQRRERRNELYRQGLAKSPVMNHDEVREWKKTREEKLRSGEEALMLSLTLAMPLGKEIGSLGAKMKKAFRGKKAEKKEEEGVISA</sequence>
<name>C1EA14_MICCC</name>
<dbReference type="GO" id="GO:0009706">
    <property type="term" value="C:chloroplast inner membrane"/>
    <property type="evidence" value="ECO:0007669"/>
    <property type="project" value="TreeGrafter"/>
</dbReference>
<feature type="domain" description="GYF" evidence="1">
    <location>
        <begin position="71"/>
        <end position="119"/>
    </location>
</feature>
<organism evidence="2 3">
    <name type="scientific">Micromonas commoda (strain RCC299 / NOUM17 / CCMP2709)</name>
    <name type="common">Picoplanktonic green alga</name>
    <dbReference type="NCBI Taxonomy" id="296587"/>
    <lineage>
        <taxon>Eukaryota</taxon>
        <taxon>Viridiplantae</taxon>
        <taxon>Chlorophyta</taxon>
        <taxon>Mamiellophyceae</taxon>
        <taxon>Mamiellales</taxon>
        <taxon>Mamiellaceae</taxon>
        <taxon>Micromonas</taxon>
    </lineage>
</organism>
<evidence type="ECO:0000313" key="2">
    <source>
        <dbReference type="EMBL" id="ACO64776.1"/>
    </source>
</evidence>
<dbReference type="RefSeq" id="XP_002503518.1">
    <property type="nucleotide sequence ID" value="XM_002503472.1"/>
</dbReference>
<dbReference type="InterPro" id="IPR037471">
    <property type="entry name" value="TIC56"/>
</dbReference>
<reference evidence="2 3" key="1">
    <citation type="journal article" date="2009" name="Science">
        <title>Green evolution and dynamic adaptations revealed by genomes of the marine picoeukaryotes Micromonas.</title>
        <authorList>
            <person name="Worden A.Z."/>
            <person name="Lee J.H."/>
            <person name="Mock T."/>
            <person name="Rouze P."/>
            <person name="Simmons M.P."/>
            <person name="Aerts A.L."/>
            <person name="Allen A.E."/>
            <person name="Cuvelier M.L."/>
            <person name="Derelle E."/>
            <person name="Everett M.V."/>
            <person name="Foulon E."/>
            <person name="Grimwood J."/>
            <person name="Gundlach H."/>
            <person name="Henrissat B."/>
            <person name="Napoli C."/>
            <person name="McDonald S.M."/>
            <person name="Parker M.S."/>
            <person name="Rombauts S."/>
            <person name="Salamov A."/>
            <person name="Von Dassow P."/>
            <person name="Badger J.H."/>
            <person name="Coutinho P.M."/>
            <person name="Demir E."/>
            <person name="Dubchak I."/>
            <person name="Gentemann C."/>
            <person name="Eikrem W."/>
            <person name="Gready J.E."/>
            <person name="John U."/>
            <person name="Lanier W."/>
            <person name="Lindquist E.A."/>
            <person name="Lucas S."/>
            <person name="Mayer K.F."/>
            <person name="Moreau H."/>
            <person name="Not F."/>
            <person name="Otillar R."/>
            <person name="Panaud O."/>
            <person name="Pangilinan J."/>
            <person name="Paulsen I."/>
            <person name="Piegu B."/>
            <person name="Poliakov A."/>
            <person name="Robbens S."/>
            <person name="Schmutz J."/>
            <person name="Toulza E."/>
            <person name="Wyss T."/>
            <person name="Zelensky A."/>
            <person name="Zhou K."/>
            <person name="Armbrust E.V."/>
            <person name="Bhattacharya D."/>
            <person name="Goodenough U.W."/>
            <person name="Van de Peer Y."/>
            <person name="Grigoriev I.V."/>
        </authorList>
    </citation>
    <scope>NUCLEOTIDE SEQUENCE [LARGE SCALE GENOMIC DNA]</scope>
    <source>
        <strain evidence="3">RCC299 / NOUM17</strain>
    </source>
</reference>
<keyword evidence="3" id="KW-1185">Reference proteome</keyword>
<dbReference type="KEGG" id="mis:MICPUN_59912"/>
<accession>C1EA14</accession>
<dbReference type="AlphaFoldDB" id="C1EA14"/>
<evidence type="ECO:0000313" key="3">
    <source>
        <dbReference type="Proteomes" id="UP000002009"/>
    </source>
</evidence>
<dbReference type="Pfam" id="PF14237">
    <property type="entry name" value="GYF_2"/>
    <property type="match status" value="1"/>
</dbReference>
<dbReference type="EMBL" id="CP001328">
    <property type="protein sequence ID" value="ACO64776.1"/>
    <property type="molecule type" value="Genomic_DNA"/>
</dbReference>
<dbReference type="OMA" id="WVPLRNI"/>
<dbReference type="PANTHER" id="PTHR37755">
    <property type="entry name" value="PROTEIN TIC 56, CHLOROPLASTIC"/>
    <property type="match status" value="1"/>
</dbReference>